<evidence type="ECO:0000256" key="12">
    <source>
        <dbReference type="ARBA" id="ARBA00023329"/>
    </source>
</evidence>
<dbReference type="EMBL" id="GITU01012071">
    <property type="protein sequence ID" value="MBC1180774.1"/>
    <property type="molecule type" value="Transcribed_RNA"/>
</dbReference>
<keyword evidence="11" id="KW-0472">Membrane</keyword>
<feature type="compositionally biased region" description="Low complexity" evidence="18">
    <location>
        <begin position="1089"/>
        <end position="1105"/>
    </location>
</feature>
<evidence type="ECO:0000256" key="10">
    <source>
        <dbReference type="ARBA" id="ARBA00022927"/>
    </source>
</evidence>
<evidence type="ECO:0000256" key="16">
    <source>
        <dbReference type="ARBA" id="ARBA00043112"/>
    </source>
</evidence>
<evidence type="ECO:0000256" key="15">
    <source>
        <dbReference type="ARBA" id="ARBA00041470"/>
    </source>
</evidence>
<evidence type="ECO:0000256" key="6">
    <source>
        <dbReference type="ARBA" id="ARBA00022574"/>
    </source>
</evidence>
<sequence>MKVKELQKTVNVAWSPLQQNPIYLAAGTAAQQLDTSFGNTSTLEIFSVNLSDPGYDMELKGSQTSPYKFHKIVWSPLGFGGAHSNGVIVGGCEGGHLQVYSAGKLLSGEEALVSQQDKHSGAIRTLDFNPFQTNLLASAASESEILIWDLNNTATPMTPGTKTQPFEDVQSVAWNRQVQHIMASVFSSRCIVWDLRKNEPIIKLSDSQSRVRWRQMQWHPEIATQLWLASEEDQAPVVQLWDLRYATAPTKSLQIHQRGVLGLTWCPKDSDLMVSCGKDNKILCWNPNSTRAEGEILSEIASTLQWYSDVQWCPRNPAIVAAASLDGNVTVYSLFGGSQQQVHTTSKIADSFPGMETMSIMPAPQPATVTTYSDLKKPPKWLKRPAGASFAFGGKLVTFQSTNPRQVTIKQLITEPEIVQRSNHLETVLSQGNFPEYCRQKADQTQDQFTRYLWYFVKANFDANPHGEMLNLLGYHQEDIAAKFSKIVQLKQQDSVDQLTDQMAELSRGVDGNTVFDAIAAGQKLIAENGVKGPPGGFKIKTGDDTEGLICQALLTGNLEAAVELCMESGRTTEGIIVAMTGGSELLARTQYKYLRRRDTSLTHIISALITQEWTGVVNECAVESWKEALVAVLTHNRHQAEPLCIALGDRLLQEAKNGDNDMAQNAMLCYLCAGSIEHLVDAWQELKAQRKVQKRDSGDGNDIQDLVEVVMLLQKAIEQQGRGVEVRGKVAIVLSHYAKMLVGQGALESALSYLGTTTDADLVDLKERLYFALGYKQQPQVARAPTTQYAAMPRMTPSRASLPGAATPAQNFFTPTSVPQLPQMPAMPQMPPTSQSYFQPPPQAAAVPPPPQLDAQPPRPASASGPQSAISSGGGLHSRSKYLLDPSVQSGVPSYGQAYTTPGGFASQITSPPGGQFGGQFGAPQPSFSQPQSNFSQPQNFSQFPSFAPSAAAVPFAPQTQMYTPDTPGSIPAPPQAQVPPPPTAVQKNSTPPPGWNDPPALKSNRQQAQPPPPSSSIANPITHPLYPVDPAYVAQPHNGYQQVDGGSFGVQQQQNVMGMPPQQMPQQGFNYNPPGGNQFQQQQQFPGQMSFQGGQPPANLQQAPTPPQKVPTPEPPKPKAPIPEEHIYLQTVLNELRTQCCNAAANPQVKRKLDDVARRLESLYDLLREYKLAPNTLAALNQLVQFVQVGDYANGLALHTQMCSGADFAQIATFMPGIKVLLQTAMQLQVYLR</sequence>
<proteinExistence type="inferred from homology"/>
<dbReference type="PANTHER" id="PTHR13923">
    <property type="entry name" value="SEC31-RELATED PROTEIN"/>
    <property type="match status" value="1"/>
</dbReference>
<evidence type="ECO:0000256" key="1">
    <source>
        <dbReference type="ARBA" id="ARBA00004180"/>
    </source>
</evidence>
<dbReference type="InterPro" id="IPR015943">
    <property type="entry name" value="WD40/YVTN_repeat-like_dom_sf"/>
</dbReference>
<keyword evidence="5" id="KW-0963">Cytoplasm</keyword>
<keyword evidence="4" id="KW-0813">Transport</keyword>
<comment type="subcellular location">
    <subcellularLocation>
        <location evidence="1">Cytoplasmic vesicle membrane</location>
        <topology evidence="1">Peripheral membrane protein</topology>
        <orientation evidence="1">Cytoplasmic side</orientation>
    </subcellularLocation>
    <subcellularLocation>
        <location evidence="2">Endoplasmic reticulum membrane</location>
        <topology evidence="2">Peripheral membrane protein</topology>
    </subcellularLocation>
</comment>
<dbReference type="FunFam" id="1.25.40.1030:FF:000011">
    <property type="entry name" value="SEC31 homolog B, COPII coat complex component"/>
    <property type="match status" value="1"/>
</dbReference>
<keyword evidence="12" id="KW-0968">Cytoplasmic vesicle</keyword>
<organism evidence="19">
    <name type="scientific">Lutzomyia longipalpis</name>
    <name type="common">Sand fly</name>
    <dbReference type="NCBI Taxonomy" id="7200"/>
    <lineage>
        <taxon>Eukaryota</taxon>
        <taxon>Metazoa</taxon>
        <taxon>Ecdysozoa</taxon>
        <taxon>Arthropoda</taxon>
        <taxon>Hexapoda</taxon>
        <taxon>Insecta</taxon>
        <taxon>Pterygota</taxon>
        <taxon>Neoptera</taxon>
        <taxon>Endopterygota</taxon>
        <taxon>Diptera</taxon>
        <taxon>Nematocera</taxon>
        <taxon>Psychodoidea</taxon>
        <taxon>Psychodidae</taxon>
        <taxon>Lutzomyia</taxon>
        <taxon>Lutzomyia</taxon>
    </lineage>
</organism>
<reference evidence="19" key="1">
    <citation type="journal article" date="2020" name="BMC">
        <title>Leishmania infection induces a limited differential gene expression in the sand fly midgut.</title>
        <authorList>
            <person name="Coutinho-Abreu I.V."/>
            <person name="Serafim T.D."/>
            <person name="Meneses C."/>
            <person name="Kamhawi S."/>
            <person name="Oliveira F."/>
            <person name="Valenzuela J.G."/>
        </authorList>
    </citation>
    <scope>NUCLEOTIDE SEQUENCE</scope>
    <source>
        <strain evidence="19">Jacobina</strain>
        <tissue evidence="19">Midgut</tissue>
    </source>
</reference>
<protein>
    <recommendedName>
        <fullName evidence="14">Protein transport protein Sec31A</fullName>
    </recommendedName>
    <alternativeName>
        <fullName evidence="16">SEC31-like protein 1</fullName>
    </alternativeName>
    <alternativeName>
        <fullName evidence="15">SEC31-related protein A</fullName>
    </alternativeName>
</protein>
<evidence type="ECO:0000256" key="5">
    <source>
        <dbReference type="ARBA" id="ARBA00022490"/>
    </source>
</evidence>
<feature type="region of interest" description="Disordered" evidence="18">
    <location>
        <begin position="961"/>
        <end position="1025"/>
    </location>
</feature>
<dbReference type="GO" id="GO:0030127">
    <property type="term" value="C:COPII vesicle coat"/>
    <property type="evidence" value="ECO:0007669"/>
    <property type="project" value="TreeGrafter"/>
</dbReference>
<evidence type="ECO:0000256" key="8">
    <source>
        <dbReference type="ARBA" id="ARBA00022824"/>
    </source>
</evidence>
<feature type="compositionally biased region" description="Polar residues" evidence="18">
    <location>
        <begin position="809"/>
        <end position="819"/>
    </location>
</feature>
<dbReference type="InterPro" id="IPR001680">
    <property type="entry name" value="WD40_rpt"/>
</dbReference>
<dbReference type="Gene3D" id="1.20.940.10">
    <property type="entry name" value="Functional domain of the splicing factor Prp18"/>
    <property type="match status" value="1"/>
</dbReference>
<evidence type="ECO:0000256" key="18">
    <source>
        <dbReference type="SAM" id="MobiDB-lite"/>
    </source>
</evidence>
<dbReference type="VEuPathDB" id="VectorBase:LLONM1_004387"/>
<comment type="similarity">
    <text evidence="3">Belongs to the WD repeat SEC31 family.</text>
</comment>
<feature type="repeat" description="WD" evidence="17">
    <location>
        <begin position="253"/>
        <end position="295"/>
    </location>
</feature>
<accession>A0A7G3B7H4</accession>
<keyword evidence="6 17" id="KW-0853">WD repeat</keyword>
<feature type="repeat" description="WD" evidence="17">
    <location>
        <begin position="116"/>
        <end position="158"/>
    </location>
</feature>
<dbReference type="GO" id="GO:0070971">
    <property type="term" value="C:endoplasmic reticulum exit site"/>
    <property type="evidence" value="ECO:0007669"/>
    <property type="project" value="TreeGrafter"/>
</dbReference>
<dbReference type="AlphaFoldDB" id="A0A7G3B7H4"/>
<dbReference type="PANTHER" id="PTHR13923:SF11">
    <property type="entry name" value="SECRETORY 31, ISOFORM D"/>
    <property type="match status" value="1"/>
</dbReference>
<evidence type="ECO:0000256" key="14">
    <source>
        <dbReference type="ARBA" id="ARBA00039468"/>
    </source>
</evidence>
<feature type="compositionally biased region" description="Pro residues" evidence="18">
    <location>
        <begin position="972"/>
        <end position="985"/>
    </location>
</feature>
<name>A0A7G3B7H4_LUTLO</name>
<feature type="region of interest" description="Disordered" evidence="18">
    <location>
        <begin position="904"/>
        <end position="947"/>
    </location>
</feature>
<feature type="region of interest" description="Disordered" evidence="18">
    <location>
        <begin position="798"/>
        <end position="882"/>
    </location>
</feature>
<evidence type="ECO:0000256" key="7">
    <source>
        <dbReference type="ARBA" id="ARBA00022737"/>
    </source>
</evidence>
<evidence type="ECO:0000256" key="3">
    <source>
        <dbReference type="ARBA" id="ARBA00009358"/>
    </source>
</evidence>
<evidence type="ECO:0000256" key="13">
    <source>
        <dbReference type="ARBA" id="ARBA00025471"/>
    </source>
</evidence>
<evidence type="ECO:0000256" key="2">
    <source>
        <dbReference type="ARBA" id="ARBA00004406"/>
    </source>
</evidence>
<dbReference type="GO" id="GO:0090110">
    <property type="term" value="P:COPII-coated vesicle cargo loading"/>
    <property type="evidence" value="ECO:0007669"/>
    <property type="project" value="TreeGrafter"/>
</dbReference>
<comment type="function">
    <text evidence="13">Component of the coat protein complex II (COPII) which promotes the formation of transport vesicles from the endoplasmic reticulum (ER). The coat has two main functions, the physical deformation of the endoplasmic reticulum membrane into vesicles and the selection of cargo molecules.</text>
</comment>
<dbReference type="PROSITE" id="PS50294">
    <property type="entry name" value="WD_REPEATS_REGION"/>
    <property type="match status" value="1"/>
</dbReference>
<keyword evidence="8" id="KW-0256">Endoplasmic reticulum</keyword>
<dbReference type="FunFam" id="2.130.10.10:FF:000009">
    <property type="entry name" value="Protein transport protein Sec31A isoform A"/>
    <property type="match status" value="1"/>
</dbReference>
<dbReference type="InterPro" id="IPR036322">
    <property type="entry name" value="WD40_repeat_dom_sf"/>
</dbReference>
<dbReference type="Gene3D" id="2.130.10.10">
    <property type="entry name" value="YVTN repeat-like/Quinoprotein amine dehydrogenase"/>
    <property type="match status" value="1"/>
</dbReference>
<evidence type="ECO:0000313" key="19">
    <source>
        <dbReference type="EMBL" id="MBC1180774.1"/>
    </source>
</evidence>
<evidence type="ECO:0000256" key="4">
    <source>
        <dbReference type="ARBA" id="ARBA00022448"/>
    </source>
</evidence>
<feature type="compositionally biased region" description="Pro residues" evidence="18">
    <location>
        <begin position="840"/>
        <end position="861"/>
    </location>
</feature>
<dbReference type="GO" id="GO:0015031">
    <property type="term" value="P:protein transport"/>
    <property type="evidence" value="ECO:0007669"/>
    <property type="project" value="UniProtKB-KW"/>
</dbReference>
<keyword evidence="9" id="KW-0931">ER-Golgi transport</keyword>
<evidence type="ECO:0000256" key="17">
    <source>
        <dbReference type="PROSITE-ProRule" id="PRU00221"/>
    </source>
</evidence>
<dbReference type="GO" id="GO:0005198">
    <property type="term" value="F:structural molecule activity"/>
    <property type="evidence" value="ECO:0007669"/>
    <property type="project" value="TreeGrafter"/>
</dbReference>
<keyword evidence="10" id="KW-0653">Protein transport</keyword>
<evidence type="ECO:0000256" key="11">
    <source>
        <dbReference type="ARBA" id="ARBA00023136"/>
    </source>
</evidence>
<dbReference type="FunFam" id="1.20.940.10:FF:000001">
    <property type="entry name" value="Protein transport protein Sec31A isoform A"/>
    <property type="match status" value="1"/>
</dbReference>
<dbReference type="InterPro" id="IPR040251">
    <property type="entry name" value="SEC31-like"/>
</dbReference>
<dbReference type="SUPFAM" id="SSF50978">
    <property type="entry name" value="WD40 repeat-like"/>
    <property type="match status" value="1"/>
</dbReference>
<dbReference type="SMART" id="SM00320">
    <property type="entry name" value="WD40"/>
    <property type="match status" value="4"/>
</dbReference>
<feature type="compositionally biased region" description="Pro residues" evidence="18">
    <location>
        <begin position="1106"/>
        <end position="1121"/>
    </location>
</feature>
<evidence type="ECO:0000256" key="9">
    <source>
        <dbReference type="ARBA" id="ARBA00022892"/>
    </source>
</evidence>
<keyword evidence="7" id="KW-0677">Repeat</keyword>
<feature type="compositionally biased region" description="Low complexity" evidence="18">
    <location>
        <begin position="923"/>
        <end position="947"/>
    </location>
</feature>
<feature type="region of interest" description="Disordered" evidence="18">
    <location>
        <begin position="1089"/>
        <end position="1121"/>
    </location>
</feature>
<dbReference type="GO" id="GO:0005789">
    <property type="term" value="C:endoplasmic reticulum membrane"/>
    <property type="evidence" value="ECO:0007669"/>
    <property type="project" value="UniProtKB-SubCell"/>
</dbReference>
<dbReference type="PROSITE" id="PS50082">
    <property type="entry name" value="WD_REPEATS_2"/>
    <property type="match status" value="2"/>
</dbReference>
<dbReference type="Gene3D" id="1.25.40.1030">
    <property type="match status" value="1"/>
</dbReference>
<dbReference type="GO" id="GO:0007029">
    <property type="term" value="P:endoplasmic reticulum organization"/>
    <property type="evidence" value="ECO:0007669"/>
    <property type="project" value="TreeGrafter"/>
</dbReference>
<dbReference type="Pfam" id="PF00400">
    <property type="entry name" value="WD40"/>
    <property type="match status" value="1"/>
</dbReference>